<feature type="transmembrane region" description="Helical" evidence="1">
    <location>
        <begin position="170"/>
        <end position="189"/>
    </location>
</feature>
<feature type="domain" description="Nucleoside transporter/FeoB GTPase Gate" evidence="2">
    <location>
        <begin position="48"/>
        <end position="157"/>
    </location>
</feature>
<keyword evidence="1" id="KW-0472">Membrane</keyword>
<accession>A0A0B4XPR5</accession>
<dbReference type="RefSeq" id="WP_008737754.1">
    <property type="nucleotide sequence ID" value="NZ_CP004387.1"/>
</dbReference>
<feature type="transmembrane region" description="Helical" evidence="1">
    <location>
        <begin position="363"/>
        <end position="380"/>
    </location>
</feature>
<evidence type="ECO:0000313" key="3">
    <source>
        <dbReference type="EMBL" id="AJD48252.1"/>
    </source>
</evidence>
<dbReference type="InterPro" id="IPR011642">
    <property type="entry name" value="Gate_dom"/>
</dbReference>
<feature type="domain" description="Nucleoside transporter/FeoB GTPase Gate" evidence="2">
    <location>
        <begin position="274"/>
        <end position="376"/>
    </location>
</feature>
<reference evidence="3 4" key="1">
    <citation type="journal article" date="2012" name="J. Bacteriol.">
        <title>Genome sequence of an alkane-degrading bacterium, Alcanivorax pacificus type strain W11-5, isolated from deep sea sediment.</title>
        <authorList>
            <person name="Lai Q."/>
            <person name="Shao Z."/>
        </authorList>
    </citation>
    <scope>NUCLEOTIDE SEQUENCE [LARGE SCALE GENOMIC DNA]</scope>
    <source>
        <strain evidence="3 4">W11-5</strain>
    </source>
</reference>
<keyword evidence="4" id="KW-1185">Reference proteome</keyword>
<sequence>MHYLFIGFLLFGILAALIRALSGDPGALADTMQAMFSAANLAVQVSIGLIGVLTLWTGLFRLAEQSGLADWLARRVAPLLGRLMPDSRGNSQAMAPVTLNLSANMLGLDNAATPLGLKAMQALQVENHHPASATNSQIMFLVLNTSSVTLVPVTVLMYRAQQGAADPADVYLPMLMATTMSTFVGVWLTARIQKIRLLDPVILAAAGLWLLLLCALGALALTLPAQAAATLSSSVGNGILLAVVALFLLMAHRARLDAYSTFIEGAREGFELAVRLIPFLVAMLVAIAVLREGGVLEWLLDGLRWLAMLCGLDTRFVDALPVALLKPLSGSGARAMMLEVMQTHGVDSLAGRMAAVMQGSTETTFYVLAVYFGSVGVVRLRHALVCGLVADFAGLLTAILATYLFFG</sequence>
<feature type="transmembrane region" description="Helical" evidence="1">
    <location>
        <begin position="36"/>
        <end position="56"/>
    </location>
</feature>
<dbReference type="HOGENOM" id="CLU_037414_0_0_6"/>
<dbReference type="GO" id="GO:0005886">
    <property type="term" value="C:plasma membrane"/>
    <property type="evidence" value="ECO:0007669"/>
    <property type="project" value="TreeGrafter"/>
</dbReference>
<dbReference type="InterPro" id="IPR011415">
    <property type="entry name" value="SpmA_SpmB"/>
</dbReference>
<proteinExistence type="predicted"/>
<feature type="transmembrane region" description="Helical" evidence="1">
    <location>
        <begin position="387"/>
        <end position="406"/>
    </location>
</feature>
<feature type="transmembrane region" description="Helical" evidence="1">
    <location>
        <begin position="201"/>
        <end position="221"/>
    </location>
</feature>
<feature type="transmembrane region" description="Helical" evidence="1">
    <location>
        <begin position="227"/>
        <end position="251"/>
    </location>
</feature>
<dbReference type="Pfam" id="PF07670">
    <property type="entry name" value="Gate"/>
    <property type="match status" value="2"/>
</dbReference>
<name>A0A0B4XPR5_9GAMM</name>
<organism evidence="3 4">
    <name type="scientific">Isoalcanivorax pacificus W11-5</name>
    <dbReference type="NCBI Taxonomy" id="391936"/>
    <lineage>
        <taxon>Bacteria</taxon>
        <taxon>Pseudomonadati</taxon>
        <taxon>Pseudomonadota</taxon>
        <taxon>Gammaproteobacteria</taxon>
        <taxon>Oceanospirillales</taxon>
        <taxon>Alcanivoracaceae</taxon>
        <taxon>Isoalcanivorax</taxon>
    </lineage>
</organism>
<dbReference type="OrthoDB" id="9805623at2"/>
<keyword evidence="1" id="KW-1133">Transmembrane helix</keyword>
<dbReference type="Proteomes" id="UP000006764">
    <property type="component" value="Chromosome"/>
</dbReference>
<dbReference type="InterPro" id="IPR052549">
    <property type="entry name" value="SpmB"/>
</dbReference>
<dbReference type="EMBL" id="CP004387">
    <property type="protein sequence ID" value="AJD48252.1"/>
    <property type="molecule type" value="Genomic_DNA"/>
</dbReference>
<dbReference type="AlphaFoldDB" id="A0A0B4XPR5"/>
<dbReference type="PIRSF" id="PIRSF036542">
    <property type="entry name" value="SpmA_SpmB"/>
    <property type="match status" value="1"/>
</dbReference>
<feature type="transmembrane region" description="Helical" evidence="1">
    <location>
        <begin position="272"/>
        <end position="290"/>
    </location>
</feature>
<evidence type="ECO:0000259" key="2">
    <source>
        <dbReference type="Pfam" id="PF07670"/>
    </source>
</evidence>
<dbReference type="KEGG" id="apac:S7S_09190"/>
<feature type="transmembrane region" description="Helical" evidence="1">
    <location>
        <begin position="138"/>
        <end position="158"/>
    </location>
</feature>
<gene>
    <name evidence="3" type="ORF">S7S_09190</name>
</gene>
<dbReference type="PANTHER" id="PTHR35793:SF2">
    <property type="entry name" value="INNER MEMBRANE PROTEIN YJIG"/>
    <property type="match status" value="1"/>
</dbReference>
<keyword evidence="1" id="KW-0812">Transmembrane</keyword>
<dbReference type="PANTHER" id="PTHR35793">
    <property type="entry name" value="INNER MEMBRANE PROTEIN YJIG"/>
    <property type="match status" value="1"/>
</dbReference>
<dbReference type="STRING" id="391936.S7S_09190"/>
<evidence type="ECO:0000313" key="4">
    <source>
        <dbReference type="Proteomes" id="UP000006764"/>
    </source>
</evidence>
<protein>
    <submittedName>
        <fullName evidence="3">Transporter gate domain-containing protein</fullName>
    </submittedName>
</protein>
<evidence type="ECO:0000256" key="1">
    <source>
        <dbReference type="SAM" id="Phobius"/>
    </source>
</evidence>